<dbReference type="Proteomes" id="UP000008952">
    <property type="component" value="Unassembled WGS sequence"/>
</dbReference>
<dbReference type="PATRIC" id="fig|1094558.3.peg.2073"/>
<dbReference type="EMBL" id="AIMB01000008">
    <property type="protein sequence ID" value="EJF89382.1"/>
    <property type="molecule type" value="Genomic_DNA"/>
</dbReference>
<dbReference type="InterPro" id="IPR052894">
    <property type="entry name" value="AsmA-related"/>
</dbReference>
<dbReference type="eggNOG" id="COG2982">
    <property type="taxonomic scope" value="Bacteria"/>
</dbReference>
<dbReference type="PANTHER" id="PTHR30441:SF8">
    <property type="entry name" value="DUF748 DOMAIN-CONTAINING PROTEIN"/>
    <property type="match status" value="1"/>
</dbReference>
<evidence type="ECO:0000313" key="2">
    <source>
        <dbReference type="EMBL" id="EJF89382.1"/>
    </source>
</evidence>
<dbReference type="AlphaFoldDB" id="J1JWJ0"/>
<keyword evidence="3" id="KW-1185">Reference proteome</keyword>
<organism evidence="2 3">
    <name type="scientific">Bartonella tamiae Th239</name>
    <dbReference type="NCBI Taxonomy" id="1094558"/>
    <lineage>
        <taxon>Bacteria</taxon>
        <taxon>Pseudomonadati</taxon>
        <taxon>Pseudomonadota</taxon>
        <taxon>Alphaproteobacteria</taxon>
        <taxon>Hyphomicrobiales</taxon>
        <taxon>Bartonellaceae</taxon>
        <taxon>Bartonella</taxon>
    </lineage>
</organism>
<proteinExistence type="predicted"/>
<dbReference type="GO" id="GO:0090313">
    <property type="term" value="P:regulation of protein targeting to membrane"/>
    <property type="evidence" value="ECO:0007669"/>
    <property type="project" value="TreeGrafter"/>
</dbReference>
<name>J1JWJ0_9HYPH</name>
<dbReference type="InterPro" id="IPR007844">
    <property type="entry name" value="AsmA"/>
</dbReference>
<sequence length="631" mass="69616">MSRLILKILLGFFIIVLLSVTAIAIALPYLVSTDAIRVRLAQELSTWTGYNVQLRKAPHLTLFPTPRASLSGVTLTPMLNDASPLMEAECIEVNLSLFDALLGRVSFSETRIIRPHFVMEEPIKTVAEFFNTMSQSQGSFGLAVREAQNLVDNDPNHPDIKKLLNQPFGKITVQDGDVLYRKIVGGMAEKITGLNATLEWPESNRAASFQANARWRGQLTELRLDAAQALLLLAGGTSDVRASLNSVRGGVTFSGKATMKDNFYLDGQIWARSPGWDKTMDWLGESQILGQSIKAPVVWESGFVAQPGRAQFNDVLFNLGEDSARGALDVDYQQEKPSLTGSLAFESLDLNKLVMIFFPDDEGGDNLDLSLLDQVSVDVRVSAPKAMVGAVDMNNIAASIQIKNGNGIFDLGNASAFDGSLQSNIQINRQGENVAIEGRVSGAGIDIDLLAKAMKATSFIHAKTGLILTFNAPFSRWSAVENNITGHITLNMLQGSLDGYYFNDPSTLFKEKDGDETLTLARAENVETQFDRWDIEADFAKDTLNLDKSLMRFGEWTLVSQGTISRQRKEKVHNNYDVQLSSMLAKTHYSENFCPDTLCLKESLQRPFRFLIKGHLLDNEKQSSKDDAVNE</sequence>
<accession>J1JWJ0</accession>
<reference evidence="2 3" key="1">
    <citation type="submission" date="2012-03" db="EMBL/GenBank/DDBJ databases">
        <title>The Genome Sequence of Bartonella tamiae Th239.</title>
        <authorList>
            <consortium name="The Broad Institute Genome Sequencing Platform"/>
            <consortium name="The Broad Institute Genome Sequencing Center for Infectious Disease"/>
            <person name="Feldgarden M."/>
            <person name="Kirby J."/>
            <person name="Kosoy M."/>
            <person name="Birtles R."/>
            <person name="Probert W.S."/>
            <person name="Chiaraviglio L."/>
            <person name="Young S.K."/>
            <person name="Zeng Q."/>
            <person name="Gargeya S."/>
            <person name="Fitzgerald M."/>
            <person name="Haas B."/>
            <person name="Abouelleil A."/>
            <person name="Alvarado L."/>
            <person name="Arachchi H.M."/>
            <person name="Berlin A."/>
            <person name="Chapman S.B."/>
            <person name="Gearin G."/>
            <person name="Goldberg J."/>
            <person name="Griggs A."/>
            <person name="Gujja S."/>
            <person name="Hansen M."/>
            <person name="Heiman D."/>
            <person name="Howarth C."/>
            <person name="Larimer J."/>
            <person name="Lui A."/>
            <person name="MacDonald P.J.P."/>
            <person name="McCowen C."/>
            <person name="Montmayeur A."/>
            <person name="Murphy C."/>
            <person name="Neiman D."/>
            <person name="Pearson M."/>
            <person name="Priest M."/>
            <person name="Roberts A."/>
            <person name="Saif S."/>
            <person name="Shea T."/>
            <person name="Sisk P."/>
            <person name="Stolte C."/>
            <person name="Sykes S."/>
            <person name="Wortman J."/>
            <person name="Nusbaum C."/>
            <person name="Birren B."/>
        </authorList>
    </citation>
    <scope>NUCLEOTIDE SEQUENCE [LARGE SCALE GENOMIC DNA]</scope>
    <source>
        <strain evidence="2 3">Th239</strain>
    </source>
</reference>
<dbReference type="PANTHER" id="PTHR30441">
    <property type="entry name" value="DUF748 DOMAIN-CONTAINING PROTEIN"/>
    <property type="match status" value="1"/>
</dbReference>
<dbReference type="RefSeq" id="WP_008040672.1">
    <property type="nucleotide sequence ID" value="NZ_JH725147.1"/>
</dbReference>
<dbReference type="HOGENOM" id="CLU_029420_0_0_5"/>
<protein>
    <recommendedName>
        <fullName evidence="1">AsmA domain-containing protein</fullName>
    </recommendedName>
</protein>
<dbReference type="GO" id="GO:0005886">
    <property type="term" value="C:plasma membrane"/>
    <property type="evidence" value="ECO:0007669"/>
    <property type="project" value="TreeGrafter"/>
</dbReference>
<dbReference type="OrthoDB" id="225437at2"/>
<dbReference type="Pfam" id="PF05170">
    <property type="entry name" value="AsmA"/>
    <property type="match status" value="1"/>
</dbReference>
<evidence type="ECO:0000259" key="1">
    <source>
        <dbReference type="Pfam" id="PF05170"/>
    </source>
</evidence>
<dbReference type="STRING" id="1094558.ME5_01933"/>
<gene>
    <name evidence="2" type="ORF">ME5_01933</name>
</gene>
<comment type="caution">
    <text evidence="2">The sequence shown here is derived from an EMBL/GenBank/DDBJ whole genome shotgun (WGS) entry which is preliminary data.</text>
</comment>
<evidence type="ECO:0000313" key="3">
    <source>
        <dbReference type="Proteomes" id="UP000008952"/>
    </source>
</evidence>
<feature type="domain" description="AsmA" evidence="1">
    <location>
        <begin position="5"/>
        <end position="116"/>
    </location>
</feature>